<dbReference type="AlphaFoldDB" id="A0A6H1TX99"/>
<evidence type="ECO:0000256" key="2">
    <source>
        <dbReference type="ARBA" id="ARBA00001974"/>
    </source>
</evidence>
<dbReference type="SUPFAM" id="SSF51905">
    <property type="entry name" value="FAD/NAD(P)-binding domain"/>
    <property type="match status" value="1"/>
</dbReference>
<dbReference type="InterPro" id="IPR002937">
    <property type="entry name" value="Amino_oxidase"/>
</dbReference>
<protein>
    <recommendedName>
        <fullName evidence="6 11">Coproporphyrinogen III oxidase</fullName>
        <ecNumber evidence="5 11">1.3.3.15</ecNumber>
    </recommendedName>
</protein>
<dbReference type="GO" id="GO:0004729">
    <property type="term" value="F:oxygen-dependent protoporphyrinogen oxidase activity"/>
    <property type="evidence" value="ECO:0007669"/>
    <property type="project" value="UniProtKB-UniRule"/>
</dbReference>
<dbReference type="Pfam" id="PF01593">
    <property type="entry name" value="Amino_oxidase"/>
    <property type="match status" value="1"/>
</dbReference>
<reference evidence="14 15" key="1">
    <citation type="submission" date="2020-04" db="EMBL/GenBank/DDBJ databases">
        <authorList>
            <person name="Basu S."/>
            <person name="Maruthanayagam V."/>
            <person name="Chakraborty S."/>
            <person name="Pramanik A."/>
            <person name="Mukherjee J."/>
            <person name="Brink B."/>
        </authorList>
    </citation>
    <scope>NUCLEOTIDE SEQUENCE [LARGE SCALE GENOMIC DNA]</scope>
    <source>
        <strain evidence="14 15">AP17</strain>
    </source>
</reference>
<dbReference type="Proteomes" id="UP000500857">
    <property type="component" value="Chromosome"/>
</dbReference>
<dbReference type="GO" id="GO:0005737">
    <property type="term" value="C:cytoplasm"/>
    <property type="evidence" value="ECO:0007669"/>
    <property type="project" value="UniProtKB-SubCell"/>
</dbReference>
<evidence type="ECO:0000256" key="10">
    <source>
        <dbReference type="ARBA" id="ARBA00023133"/>
    </source>
</evidence>
<dbReference type="GO" id="GO:0006783">
    <property type="term" value="P:heme biosynthetic process"/>
    <property type="evidence" value="ECO:0007669"/>
    <property type="project" value="UniProtKB-UniRule"/>
</dbReference>
<evidence type="ECO:0000256" key="8">
    <source>
        <dbReference type="ARBA" id="ARBA00022827"/>
    </source>
</evidence>
<evidence type="ECO:0000256" key="6">
    <source>
        <dbReference type="ARBA" id="ARBA00019046"/>
    </source>
</evidence>
<dbReference type="EC" id="1.3.3.15" evidence="5 11"/>
<dbReference type="EMBL" id="CP051167">
    <property type="protein sequence ID" value="QIZ70767.1"/>
    <property type="molecule type" value="Genomic_DNA"/>
</dbReference>
<evidence type="ECO:0000256" key="1">
    <source>
        <dbReference type="ARBA" id="ARBA00001755"/>
    </source>
</evidence>
<evidence type="ECO:0000256" key="4">
    <source>
        <dbReference type="ARBA" id="ARBA00008310"/>
    </source>
</evidence>
<dbReference type="PANTHER" id="PTHR42923">
    <property type="entry name" value="PROTOPORPHYRINOGEN OXIDASE"/>
    <property type="match status" value="1"/>
</dbReference>
<dbReference type="Gene3D" id="3.50.50.60">
    <property type="entry name" value="FAD/NAD(P)-binding domain"/>
    <property type="match status" value="1"/>
</dbReference>
<dbReference type="SUPFAM" id="SSF54373">
    <property type="entry name" value="FAD-linked reductases, C-terminal domain"/>
    <property type="match status" value="1"/>
</dbReference>
<dbReference type="KEGG" id="oxy:HCG48_09365"/>
<evidence type="ECO:0000259" key="13">
    <source>
        <dbReference type="Pfam" id="PF01593"/>
    </source>
</evidence>
<feature type="region of interest" description="Disordered" evidence="12">
    <location>
        <begin position="210"/>
        <end position="234"/>
    </location>
</feature>
<dbReference type="NCBIfam" id="TIGR00562">
    <property type="entry name" value="proto_IX_ox"/>
    <property type="match status" value="1"/>
</dbReference>
<dbReference type="Gene3D" id="3.90.660.20">
    <property type="entry name" value="Protoporphyrinogen oxidase, mitochondrial, domain 2"/>
    <property type="match status" value="1"/>
</dbReference>
<evidence type="ECO:0000256" key="11">
    <source>
        <dbReference type="RuleBase" id="RU364052"/>
    </source>
</evidence>
<dbReference type="UniPathway" id="UPA00252"/>
<organism evidence="14 15">
    <name type="scientific">Oxynema aestuarii AP17</name>
    <dbReference type="NCBI Taxonomy" id="2064643"/>
    <lineage>
        <taxon>Bacteria</taxon>
        <taxon>Bacillati</taxon>
        <taxon>Cyanobacteriota</taxon>
        <taxon>Cyanophyceae</taxon>
        <taxon>Oscillatoriophycideae</taxon>
        <taxon>Oscillatoriales</taxon>
        <taxon>Oscillatoriaceae</taxon>
        <taxon>Oxynema</taxon>
        <taxon>Oxynema aestuarii</taxon>
    </lineage>
</organism>
<dbReference type="InterPro" id="IPR036188">
    <property type="entry name" value="FAD/NAD-bd_sf"/>
</dbReference>
<evidence type="ECO:0000313" key="14">
    <source>
        <dbReference type="EMBL" id="QIZ70767.1"/>
    </source>
</evidence>
<dbReference type="InterPro" id="IPR050464">
    <property type="entry name" value="Zeta_carotene_desat/Oxidored"/>
</dbReference>
<comment type="function">
    <text evidence="11">Involved in coproporphyrin-dependent heme b biosynthesis. Catalyzes the oxidation of coproporphyrinogen III to coproporphyrin III.</text>
</comment>
<dbReference type="InterPro" id="IPR004572">
    <property type="entry name" value="Protoporphyrinogen_oxidase"/>
</dbReference>
<comment type="subcellular location">
    <subcellularLocation>
        <location evidence="11">Cytoplasm</location>
    </subcellularLocation>
</comment>
<keyword evidence="10 11" id="KW-0350">Heme biosynthesis</keyword>
<evidence type="ECO:0000256" key="12">
    <source>
        <dbReference type="SAM" id="MobiDB-lite"/>
    </source>
</evidence>
<comment type="cofactor">
    <cofactor evidence="2 11">
        <name>FAD</name>
        <dbReference type="ChEBI" id="CHEBI:57692"/>
    </cofactor>
</comment>
<keyword evidence="9 11" id="KW-0560">Oxidoreductase</keyword>
<keyword evidence="8 11" id="KW-0274">FAD</keyword>
<evidence type="ECO:0000256" key="7">
    <source>
        <dbReference type="ARBA" id="ARBA00022630"/>
    </source>
</evidence>
<comment type="catalytic activity">
    <reaction evidence="1">
        <text>coproporphyrinogen III + 3 O2 = coproporphyrin III + 3 H2O2</text>
        <dbReference type="Rhea" id="RHEA:43436"/>
        <dbReference type="ChEBI" id="CHEBI:15379"/>
        <dbReference type="ChEBI" id="CHEBI:16240"/>
        <dbReference type="ChEBI" id="CHEBI:57309"/>
        <dbReference type="ChEBI" id="CHEBI:131725"/>
        <dbReference type="EC" id="1.3.3.15"/>
    </reaction>
    <physiologicalReaction direction="left-to-right" evidence="1">
        <dbReference type="Rhea" id="RHEA:43437"/>
    </physiologicalReaction>
</comment>
<dbReference type="Gene3D" id="1.10.3110.10">
    <property type="entry name" value="protoporphyrinogen ix oxidase, domain 3"/>
    <property type="match status" value="1"/>
</dbReference>
<feature type="domain" description="Amine oxidase" evidence="13">
    <location>
        <begin position="20"/>
        <end position="476"/>
    </location>
</feature>
<evidence type="ECO:0000256" key="5">
    <source>
        <dbReference type="ARBA" id="ARBA00012402"/>
    </source>
</evidence>
<dbReference type="RefSeq" id="WP_168568922.1">
    <property type="nucleotide sequence ID" value="NZ_CP051167.1"/>
</dbReference>
<comment type="similarity">
    <text evidence="4 11">Belongs to the protoporphyrinogen/coproporphyrinogen oxidase family. Coproporphyrinogen III oxidase subfamily.</text>
</comment>
<name>A0A6H1TX99_9CYAN</name>
<evidence type="ECO:0000256" key="3">
    <source>
        <dbReference type="ARBA" id="ARBA00004744"/>
    </source>
</evidence>
<comment type="pathway">
    <text evidence="3 11">Porphyrin-containing compound metabolism; protoheme biosynthesis.</text>
</comment>
<proteinExistence type="inferred from homology"/>
<sequence length="485" mass="52720">MSEPANPSTLLDTLVVGAGITGLTLAFDLQQKSSGTAHSAKVLVAESQARVGGRIVTASGDGFLWEEGPNSFAPTPELLQLAVEVGLKDKLVFADGKLPRFVYWQGELMPVPMSPPAIISSKLLTWRGKLRAFFGALGFVPPAMADVGSEETVASFFERHLGREVLQRLVEPFVSGVYAGDPRQLSARAAFGRVARMAEAGGGLVAGAVRTSRQKPKTKVTPDPNVPQPKRGQLGSFRQGLATLPEAIADRLGDAVQLNWHLIRVRPTERHTYIAEFSTPDGPKRVEARSVVLTTPTYVTADLFDPLHGEIARALRGFVYPSVACVVLGYPTSALKRPLNGFGNLIPRNQGIRTLGTIWSSSLFSGRAPEGWNLLINFIGGTGDPAIAELEKDEIVRVVHRDLLKTLLARDVDPKVLAVHLWKRAIPQYCLGHHQRWEQIDRGLQEFPGLYLCGNYSDGVAVGDCVRRARDRAAEIRQYLASATV</sequence>
<gene>
    <name evidence="14" type="primary">hemG</name>
    <name evidence="14" type="ORF">HCG48_09365</name>
</gene>
<accession>A0A6H1TX99</accession>
<keyword evidence="15" id="KW-1185">Reference proteome</keyword>
<evidence type="ECO:0000256" key="9">
    <source>
        <dbReference type="ARBA" id="ARBA00023002"/>
    </source>
</evidence>
<dbReference type="PANTHER" id="PTHR42923:SF3">
    <property type="entry name" value="PROTOPORPHYRINOGEN OXIDASE"/>
    <property type="match status" value="1"/>
</dbReference>
<keyword evidence="11" id="KW-0963">Cytoplasm</keyword>
<evidence type="ECO:0000313" key="15">
    <source>
        <dbReference type="Proteomes" id="UP000500857"/>
    </source>
</evidence>
<keyword evidence="7 11" id="KW-0285">Flavoprotein</keyword>